<keyword evidence="2" id="KW-1185">Reference proteome</keyword>
<name>A0A7D3V806_9VIRU</name>
<sequence length="104" mass="12618">MDIIINIKTSKETIVRYLSYSNCVKWWENALYYHLQKRKEWYIGRYKLRTGNFSSGDNDLYGLIWRLVMWRQSPTNISSTAMEIKVILDQELEELLYHDKIYNT</sequence>
<reference evidence="1 2" key="1">
    <citation type="submission" date="2020-04" db="EMBL/GenBank/DDBJ databases">
        <title>Advantages and limits of metagenomic assembly and binning of a giant virus.</title>
        <authorList>
            <person name="Schulz F."/>
            <person name="Andreani J."/>
            <person name="Francis R."/>
            <person name="Boudjemaa H."/>
            <person name="Bou Khalil J.Y."/>
            <person name="Lee J."/>
            <person name="La Scola B."/>
            <person name="Woyke T."/>
        </authorList>
    </citation>
    <scope>NUCLEOTIDE SEQUENCE [LARGE SCALE GENOMIC DNA]</scope>
    <source>
        <strain evidence="1 2">FV1/VV64</strain>
    </source>
</reference>
<accession>A0A7D3V806</accession>
<organism evidence="1 2">
    <name type="scientific">Fadolivirus FV1/VV64</name>
    <dbReference type="NCBI Taxonomy" id="3070911"/>
    <lineage>
        <taxon>Viruses</taxon>
        <taxon>Varidnaviria</taxon>
        <taxon>Bamfordvirae</taxon>
        <taxon>Nucleocytoviricota</taxon>
        <taxon>Megaviricetes</taxon>
        <taxon>Imitervirales</taxon>
        <taxon>Mimiviridae</taxon>
        <taxon>Klosneuvirinae</taxon>
        <taxon>Fadolivirus</taxon>
        <taxon>Fadolivirus algeromassiliense</taxon>
    </lineage>
</organism>
<proteinExistence type="predicted"/>
<dbReference type="Proteomes" id="UP001162001">
    <property type="component" value="Segment"/>
</dbReference>
<dbReference type="EMBL" id="MT418680">
    <property type="protein sequence ID" value="QKF94796.1"/>
    <property type="molecule type" value="Genomic_DNA"/>
</dbReference>
<gene>
    <name evidence="1" type="ORF">Fadolivirus_1_1338</name>
</gene>
<protein>
    <submittedName>
        <fullName evidence="1">Uncharacterized protein</fullName>
    </submittedName>
</protein>
<evidence type="ECO:0000313" key="2">
    <source>
        <dbReference type="Proteomes" id="UP001162001"/>
    </source>
</evidence>
<evidence type="ECO:0000313" key="1">
    <source>
        <dbReference type="EMBL" id="QKF94796.1"/>
    </source>
</evidence>